<dbReference type="KEGG" id="more:E1B28_001500"/>
<dbReference type="EMBL" id="CM032181">
    <property type="protein sequence ID" value="KAG7099675.1"/>
    <property type="molecule type" value="Genomic_DNA"/>
</dbReference>
<comment type="caution">
    <text evidence="4">The sequence shown here is derived from an EMBL/GenBank/DDBJ whole genome shotgun (WGS) entry which is preliminary data.</text>
</comment>
<dbReference type="PANTHER" id="PTHR13347">
    <property type="entry name" value="HEAT REPEAT-CONTAINING PROTEIN 3"/>
    <property type="match status" value="1"/>
</dbReference>
<dbReference type="PANTHER" id="PTHR13347:SF1">
    <property type="entry name" value="HEAT REPEAT-CONTAINING PROTEIN 3"/>
    <property type="match status" value="1"/>
</dbReference>
<feature type="region of interest" description="Disordered" evidence="2">
    <location>
        <begin position="1"/>
        <end position="35"/>
    </location>
</feature>
<evidence type="ECO:0000313" key="5">
    <source>
        <dbReference type="Proteomes" id="UP001049176"/>
    </source>
</evidence>
<protein>
    <recommendedName>
        <fullName evidence="3">SYO1-like TPR repeats domain-containing protein</fullName>
    </recommendedName>
</protein>
<dbReference type="Gene3D" id="1.25.10.10">
    <property type="entry name" value="Leucine-rich Repeat Variant"/>
    <property type="match status" value="1"/>
</dbReference>
<dbReference type="InterPro" id="IPR011989">
    <property type="entry name" value="ARM-like"/>
</dbReference>
<feature type="compositionally biased region" description="Acidic residues" evidence="2">
    <location>
        <begin position="384"/>
        <end position="404"/>
    </location>
</feature>
<gene>
    <name evidence="4" type="ORF">E1B28_001500</name>
</gene>
<organism evidence="4 5">
    <name type="scientific">Marasmius oreades</name>
    <name type="common">fairy-ring Marasmius</name>
    <dbReference type="NCBI Taxonomy" id="181124"/>
    <lineage>
        <taxon>Eukaryota</taxon>
        <taxon>Fungi</taxon>
        <taxon>Dikarya</taxon>
        <taxon>Basidiomycota</taxon>
        <taxon>Agaricomycotina</taxon>
        <taxon>Agaricomycetes</taxon>
        <taxon>Agaricomycetidae</taxon>
        <taxon>Agaricales</taxon>
        <taxon>Marasmiineae</taxon>
        <taxon>Marasmiaceae</taxon>
        <taxon>Marasmius</taxon>
    </lineage>
</organism>
<sequence>MGKSQKKKAMRRHNPMRVPDSHLPKGLAAASESSKKSENILPIIQKMSSTDSAERKWACVAVSNIIQNDSSTRRLLQGKNVVGELITRLTDSEEEVVLEAMGALRNLCIDGGYDICAEMYNKNILAPVKTFVSKISQVLSQYLDNPKDASENAKKLMYEFAENVITVLWCLSETSNKALNAINEINLIPFLMSFLASRERLPIVPVMAAAQCLYVLTDDNDLGISALKSDANYIACLLSITKDMPTNLNGKQKEPNDYRTTTLQVLASGILRNISPLPPAITGSIIDIDKEIILPLLQPVISSVSLPDIAATVQQLVDSIASEPPSVEKLSIKHAPKSDHKSTQELELDQLEGKLRSIQLALEILTGVCATLPDPSMDIHEDGKDENDDDDMEEEASKDDSVEAEMDVEMNGNQESLTNSEQPSILPRLVPSLLNLIYPTSLSFPPLAAPSHHPPTTSALSAIHISAMECLNNIFLSLAASQTSTVKASQEDGQKVWNDLWVVLGAVDVESGLGQEKRQELWAIAVGVLWGVGIVYKGSLVTTEEQIRIIMQMCLSTSDERLQVKCIGTLECLAQHPESINVNKIVTDYLVSLLPTSTVPAPIGAEPLIQAVSALIDIYSDETLPYDINFRQGGILQKLISSVDGVRRVIRGIDKRKEGSRALRRRGDEVRENLVAFIQYRRSLRL</sequence>
<dbReference type="GO" id="GO:0051082">
    <property type="term" value="F:unfolded protein binding"/>
    <property type="evidence" value="ECO:0007669"/>
    <property type="project" value="TreeGrafter"/>
</dbReference>
<dbReference type="Proteomes" id="UP001049176">
    <property type="component" value="Chromosome 1"/>
</dbReference>
<dbReference type="GeneID" id="66070576"/>
<dbReference type="AlphaFoldDB" id="A0A9P8AFQ5"/>
<dbReference type="CDD" id="cd13394">
    <property type="entry name" value="Syo1_like"/>
    <property type="match status" value="1"/>
</dbReference>
<evidence type="ECO:0000259" key="3">
    <source>
        <dbReference type="Pfam" id="PF25567"/>
    </source>
</evidence>
<dbReference type="SUPFAM" id="SSF48371">
    <property type="entry name" value="ARM repeat"/>
    <property type="match status" value="1"/>
</dbReference>
<dbReference type="OrthoDB" id="288703at2759"/>
<dbReference type="Pfam" id="PF25567">
    <property type="entry name" value="TPR_SYO1"/>
    <property type="match status" value="1"/>
</dbReference>
<dbReference type="InterPro" id="IPR016024">
    <property type="entry name" value="ARM-type_fold"/>
</dbReference>
<evidence type="ECO:0000256" key="2">
    <source>
        <dbReference type="SAM" id="MobiDB-lite"/>
    </source>
</evidence>
<keyword evidence="5" id="KW-1185">Reference proteome</keyword>
<dbReference type="InterPro" id="IPR057990">
    <property type="entry name" value="TPR_SYO1"/>
</dbReference>
<evidence type="ECO:0000313" key="4">
    <source>
        <dbReference type="EMBL" id="KAG7099675.1"/>
    </source>
</evidence>
<dbReference type="GO" id="GO:0042273">
    <property type="term" value="P:ribosomal large subunit biogenesis"/>
    <property type="evidence" value="ECO:0007669"/>
    <property type="project" value="TreeGrafter"/>
</dbReference>
<dbReference type="GO" id="GO:0006606">
    <property type="term" value="P:protein import into nucleus"/>
    <property type="evidence" value="ECO:0007669"/>
    <property type="project" value="TreeGrafter"/>
</dbReference>
<proteinExistence type="inferred from homology"/>
<feature type="domain" description="SYO1-like TPR repeats" evidence="3">
    <location>
        <begin position="429"/>
        <end position="684"/>
    </location>
</feature>
<dbReference type="RefSeq" id="XP_043016145.1">
    <property type="nucleotide sequence ID" value="XM_043147436.1"/>
</dbReference>
<reference evidence="4" key="1">
    <citation type="journal article" date="2021" name="Genome Biol. Evol.">
        <title>The assembled and annotated genome of the fairy-ring fungus Marasmius oreades.</title>
        <authorList>
            <person name="Hiltunen M."/>
            <person name="Ament-Velasquez S.L."/>
            <person name="Johannesson H."/>
        </authorList>
    </citation>
    <scope>NUCLEOTIDE SEQUENCE</scope>
    <source>
        <strain evidence="4">03SP1</strain>
    </source>
</reference>
<feature type="region of interest" description="Disordered" evidence="2">
    <location>
        <begin position="373"/>
        <end position="404"/>
    </location>
</feature>
<comment type="similarity">
    <text evidence="1">Belongs to the nuclear import and ribosome assembly adapter family.</text>
</comment>
<name>A0A9P8AFQ5_9AGAR</name>
<evidence type="ECO:0000256" key="1">
    <source>
        <dbReference type="ARBA" id="ARBA00049983"/>
    </source>
</evidence>
<accession>A0A9P8AFQ5</accession>
<dbReference type="InterPro" id="IPR052616">
    <property type="entry name" value="SYO1-like"/>
</dbReference>
<feature type="compositionally biased region" description="Basic residues" evidence="2">
    <location>
        <begin position="1"/>
        <end position="15"/>
    </location>
</feature>